<dbReference type="EnsemblMetazoa" id="Aqu2.1.35349_001">
    <property type="protein sequence ID" value="Aqu2.1.35349_001"/>
    <property type="gene ID" value="Aqu2.1.35349"/>
</dbReference>
<accession>A0A1X7V6A6</accession>
<evidence type="ECO:0000313" key="1">
    <source>
        <dbReference type="EnsemblMetazoa" id="Aqu2.1.35349_001"/>
    </source>
</evidence>
<name>A0A1X7V6A6_AMPQE</name>
<dbReference type="InParanoid" id="A0A1X7V6A6"/>
<evidence type="ECO:0008006" key="2">
    <source>
        <dbReference type="Google" id="ProtNLM"/>
    </source>
</evidence>
<organism evidence="1">
    <name type="scientific">Amphimedon queenslandica</name>
    <name type="common">Sponge</name>
    <dbReference type="NCBI Taxonomy" id="400682"/>
    <lineage>
        <taxon>Eukaryota</taxon>
        <taxon>Metazoa</taxon>
        <taxon>Porifera</taxon>
        <taxon>Demospongiae</taxon>
        <taxon>Heteroscleromorpha</taxon>
        <taxon>Haplosclerida</taxon>
        <taxon>Niphatidae</taxon>
        <taxon>Amphimedon</taxon>
    </lineage>
</organism>
<protein>
    <recommendedName>
        <fullName evidence="2">DDE-1 domain-containing protein</fullName>
    </recommendedName>
</protein>
<reference evidence="1" key="1">
    <citation type="submission" date="2017-05" db="UniProtKB">
        <authorList>
            <consortium name="EnsemblMetazoa"/>
        </authorList>
    </citation>
    <scope>IDENTIFICATION</scope>
</reference>
<sequence>MVIRNYLLDQQDRYSPFKDSLPGKDCWNLFMRSYSNELSLRKPQYLSTHCAVAALEDVLDKWFEKVTNVIEKIGLYEFPVDELKKRLWNCDETGFYLSATSKYCI</sequence>
<dbReference type="AlphaFoldDB" id="A0A1X7V6A6"/>
<proteinExistence type="predicted"/>